<dbReference type="Proteomes" id="UP001157910">
    <property type="component" value="Unassembled WGS sequence"/>
</dbReference>
<accession>A0ABY1Q3C0</accession>
<evidence type="ECO:0000313" key="2">
    <source>
        <dbReference type="EMBL" id="SMP56169.1"/>
    </source>
</evidence>
<organism evidence="2 3">
    <name type="scientific">Novosphingobium panipatense</name>
    <dbReference type="NCBI Taxonomy" id="428991"/>
    <lineage>
        <taxon>Bacteria</taxon>
        <taxon>Pseudomonadati</taxon>
        <taxon>Pseudomonadota</taxon>
        <taxon>Alphaproteobacteria</taxon>
        <taxon>Sphingomonadales</taxon>
        <taxon>Sphingomonadaceae</taxon>
        <taxon>Novosphingobium</taxon>
    </lineage>
</organism>
<dbReference type="SUPFAM" id="SSF55729">
    <property type="entry name" value="Acyl-CoA N-acyltransferases (Nat)"/>
    <property type="match status" value="1"/>
</dbReference>
<reference evidence="2 3" key="1">
    <citation type="submission" date="2017-05" db="EMBL/GenBank/DDBJ databases">
        <authorList>
            <person name="Varghese N."/>
            <person name="Submissions S."/>
        </authorList>
    </citation>
    <scope>NUCLEOTIDE SEQUENCE [LARGE SCALE GENOMIC DNA]</scope>
    <source>
        <strain evidence="2 3">SM16</strain>
    </source>
</reference>
<dbReference type="InterPro" id="IPR016181">
    <property type="entry name" value="Acyl_CoA_acyltransferase"/>
</dbReference>
<dbReference type="InterPro" id="IPR038740">
    <property type="entry name" value="BioF2-like_GNAT_dom"/>
</dbReference>
<proteinExistence type="predicted"/>
<comment type="caution">
    <text evidence="2">The sequence shown here is derived from an EMBL/GenBank/DDBJ whole genome shotgun (WGS) entry which is preliminary data.</text>
</comment>
<dbReference type="Pfam" id="PF13480">
    <property type="entry name" value="Acetyltransf_6"/>
    <property type="match status" value="1"/>
</dbReference>
<protein>
    <submittedName>
        <fullName evidence="2">Acetyltransferase (GNAT) domain-containing protein</fullName>
    </submittedName>
</protein>
<gene>
    <name evidence="2" type="ORF">SAMN06296065_10296</name>
</gene>
<feature type="domain" description="BioF2-like acetyltransferase" evidence="1">
    <location>
        <begin position="167"/>
        <end position="298"/>
    </location>
</feature>
<dbReference type="EMBL" id="FXUI01000002">
    <property type="protein sequence ID" value="SMP56169.1"/>
    <property type="molecule type" value="Genomic_DNA"/>
</dbReference>
<name>A0ABY1Q3C0_9SPHN</name>
<sequence length="339" mass="38128">MDELQIDYHSDLNEVQSDEALGSLLSAPLAQAPFDRLSWWQGLAIHCGISPLLAVARTESGLAVLPLTGGRGHLSSLANWYTFRFRPVVTDGMALSALARDLRNRAHRITLRGVPDEDGSATRLQTAFHDAGWRVHRSVCDTNHILPVCGRSYEAYLASRPGTLRSTIRRKSGKLITRVFDYFDPHAWDQYEAIYARSWKPEEGSLPFLRAFAQAEGLAGRLRLALAFPAHEPDAPAVAAQFWTVEGGTAFIHKLAHREDARALSPGSVLTARLMQHVIGQDRVTLVDFGTGDDPYKRDWMEQQQDRWLLEMFVPHHPRNWRPLLGRRLRSLAASAKRR</sequence>
<evidence type="ECO:0000259" key="1">
    <source>
        <dbReference type="Pfam" id="PF13480"/>
    </source>
</evidence>
<evidence type="ECO:0000313" key="3">
    <source>
        <dbReference type="Proteomes" id="UP001157910"/>
    </source>
</evidence>
<dbReference type="RefSeq" id="WP_283405172.1">
    <property type="nucleotide sequence ID" value="NZ_FXUI01000002.1"/>
</dbReference>
<keyword evidence="3" id="KW-1185">Reference proteome</keyword>